<organism evidence="3 4">
    <name type="scientific">Telmatocola sphagniphila</name>
    <dbReference type="NCBI Taxonomy" id="1123043"/>
    <lineage>
        <taxon>Bacteria</taxon>
        <taxon>Pseudomonadati</taxon>
        <taxon>Planctomycetota</taxon>
        <taxon>Planctomycetia</taxon>
        <taxon>Gemmatales</taxon>
        <taxon>Gemmataceae</taxon>
    </lineage>
</organism>
<sequence length="433" mass="45752">MSQKSREQAKAIWQSGVDAVKPSRLFDEFFASQSTLFNELKAADRILVVGGGKAGAAMAEALEAHLSKFLNRVEGIVNVPNESVRPLQKIRLHGARPMGSNHPTEAGVIGSREMLLLADQAGPNDVMICLISGGGSALMPAPTAGITLEDKQKVTKLLHSCGASIEELNGVRSPLSDIKAGNLARRFRGKLLISLIVSDVIGDPLDVIASGPTYLPDATTAKNSPLEILARKGLLEQVPPRVIEVLKSKSGRLEQQAPQAEIRNVILGNNQKALAAAAITAQGMGFHTLNLGSFLEGDTQGLARVHLSLARSIQINGLPLPSPACLISGGETTVDLRGTSGKGGRNQEFVLAALTFAKSLRGLTVLSGGTDGEDGPTDAAGALADEETAAIHAEEYLRQHNSYEFFEKAGGLLKTGLTETNVMDLRVLLIDQK</sequence>
<feature type="domain" description="MOFRL-associated" evidence="2">
    <location>
        <begin position="9"/>
        <end position="247"/>
    </location>
</feature>
<dbReference type="SUPFAM" id="SSF82544">
    <property type="entry name" value="GckA/TtuD-like"/>
    <property type="match status" value="1"/>
</dbReference>
<dbReference type="InterPro" id="IPR039760">
    <property type="entry name" value="MOFRL_protein"/>
</dbReference>
<dbReference type="PANTHER" id="PTHR12227:SF0">
    <property type="entry name" value="GLYCERATE KINASE"/>
    <property type="match status" value="1"/>
</dbReference>
<gene>
    <name evidence="3" type="ORF">KIH39_02430</name>
</gene>
<dbReference type="Gene3D" id="3.40.50.10180">
    <property type="entry name" value="Glycerate kinase, MOFRL-like N-terminal domain"/>
    <property type="match status" value="1"/>
</dbReference>
<dbReference type="GO" id="GO:0005737">
    <property type="term" value="C:cytoplasm"/>
    <property type="evidence" value="ECO:0007669"/>
    <property type="project" value="TreeGrafter"/>
</dbReference>
<feature type="domain" description="MOFRL" evidence="1">
    <location>
        <begin position="324"/>
        <end position="424"/>
    </location>
</feature>
<proteinExistence type="predicted"/>
<evidence type="ECO:0000313" key="4">
    <source>
        <dbReference type="Proteomes" id="UP000676194"/>
    </source>
</evidence>
<dbReference type="Pfam" id="PF05161">
    <property type="entry name" value="MOFRL"/>
    <property type="match status" value="1"/>
</dbReference>
<evidence type="ECO:0000313" key="3">
    <source>
        <dbReference type="EMBL" id="QVL32795.1"/>
    </source>
</evidence>
<dbReference type="Proteomes" id="UP000676194">
    <property type="component" value="Chromosome"/>
</dbReference>
<evidence type="ECO:0000259" key="1">
    <source>
        <dbReference type="Pfam" id="PF05161"/>
    </source>
</evidence>
<dbReference type="Pfam" id="PF13660">
    <property type="entry name" value="DUF4147"/>
    <property type="match status" value="1"/>
</dbReference>
<dbReference type="InterPro" id="IPR025286">
    <property type="entry name" value="MOFRL_assoc_dom"/>
</dbReference>
<dbReference type="InterPro" id="IPR038614">
    <property type="entry name" value="GK_N_sf"/>
</dbReference>
<dbReference type="EMBL" id="CP074694">
    <property type="protein sequence ID" value="QVL32795.1"/>
    <property type="molecule type" value="Genomic_DNA"/>
</dbReference>
<protein>
    <submittedName>
        <fullName evidence="3">DUF4147 domain-containing protein</fullName>
    </submittedName>
</protein>
<accession>A0A8E6B9D5</accession>
<dbReference type="KEGG" id="tsph:KIH39_02430"/>
<dbReference type="FunFam" id="3.40.1480.10:FF:000002">
    <property type="entry name" value="Glycerate kinase"/>
    <property type="match status" value="1"/>
</dbReference>
<dbReference type="AlphaFoldDB" id="A0A8E6B9D5"/>
<reference evidence="3" key="1">
    <citation type="submission" date="2021-05" db="EMBL/GenBank/DDBJ databases">
        <title>Complete genome sequence of the cellulolytic planctomycete Telmatocola sphagniphila SP2T and characterization of the first cellulase from planctomycetes.</title>
        <authorList>
            <person name="Rakitin A.L."/>
            <person name="Beletsky A.V."/>
            <person name="Naumoff D.G."/>
            <person name="Kulichevskaya I.S."/>
            <person name="Mardanov A.V."/>
            <person name="Ravin N.V."/>
            <person name="Dedysh S.N."/>
        </authorList>
    </citation>
    <scope>NUCLEOTIDE SEQUENCE</scope>
    <source>
        <strain evidence="3">SP2T</strain>
    </source>
</reference>
<dbReference type="RefSeq" id="WP_213497685.1">
    <property type="nucleotide sequence ID" value="NZ_CP074694.1"/>
</dbReference>
<keyword evidence="4" id="KW-1185">Reference proteome</keyword>
<evidence type="ECO:0000259" key="2">
    <source>
        <dbReference type="Pfam" id="PF13660"/>
    </source>
</evidence>
<name>A0A8E6B9D5_9BACT</name>
<dbReference type="InterPro" id="IPR037035">
    <property type="entry name" value="GK-like_C_sf"/>
</dbReference>
<dbReference type="InterPro" id="IPR007835">
    <property type="entry name" value="MOFRL"/>
</dbReference>
<dbReference type="GO" id="GO:0008887">
    <property type="term" value="F:glycerate kinase activity"/>
    <property type="evidence" value="ECO:0007669"/>
    <property type="project" value="InterPro"/>
</dbReference>
<dbReference type="Gene3D" id="3.40.1480.10">
    <property type="entry name" value="MOFRL domain"/>
    <property type="match status" value="1"/>
</dbReference>
<dbReference type="PANTHER" id="PTHR12227">
    <property type="entry name" value="GLYCERATE KINASE"/>
    <property type="match status" value="1"/>
</dbReference>